<reference evidence="10" key="1">
    <citation type="journal article" date="2022" name="Int. J. Mol. Sci.">
        <title>Draft Genome of Tanacetum Coccineum: Genomic Comparison of Closely Related Tanacetum-Family Plants.</title>
        <authorList>
            <person name="Yamashiro T."/>
            <person name="Shiraishi A."/>
            <person name="Nakayama K."/>
            <person name="Satake H."/>
        </authorList>
    </citation>
    <scope>NUCLEOTIDE SEQUENCE</scope>
</reference>
<evidence type="ECO:0000259" key="9">
    <source>
        <dbReference type="Pfam" id="PF13966"/>
    </source>
</evidence>
<evidence type="ECO:0000256" key="2">
    <source>
        <dbReference type="ARBA" id="ARBA00007813"/>
    </source>
</evidence>
<feature type="domain" description="Mediator complex subunit MED14 N-terminal" evidence="8">
    <location>
        <begin position="125"/>
        <end position="178"/>
    </location>
</feature>
<evidence type="ECO:0000256" key="6">
    <source>
        <dbReference type="ARBA" id="ARBA00023242"/>
    </source>
</evidence>
<evidence type="ECO:0000256" key="7">
    <source>
        <dbReference type="RuleBase" id="RU365082"/>
    </source>
</evidence>
<dbReference type="PANTHER" id="PTHR12809">
    <property type="entry name" value="MEDIATOR COMPLEX SUBUNIT"/>
    <property type="match status" value="1"/>
</dbReference>
<gene>
    <name evidence="10" type="ORF">Tco_0841183</name>
</gene>
<dbReference type="PANTHER" id="PTHR12809:SF2">
    <property type="entry name" value="MEDIATOR OF RNA POLYMERASE II TRANSCRIPTION SUBUNIT 14"/>
    <property type="match status" value="1"/>
</dbReference>
<comment type="subcellular location">
    <subcellularLocation>
        <location evidence="1 7">Nucleus</location>
    </subcellularLocation>
</comment>
<keyword evidence="4 7" id="KW-0010">Activator</keyword>
<comment type="function">
    <text evidence="7">Component of the Mediator complex, a coactivator involved in the regulated transcription of nearly all RNA polymerase II-dependent genes. Mediator functions as a bridge to convey information from gene-specific regulatory proteins to the basal RNA polymerase II transcription machinery. Mediator is recruited to promoters by direct interactions with regulatory proteins and serves as a scaffold for the assembly of a functional preinitiation complex with RNA polymerase II and the general transcription factors.</text>
</comment>
<keyword evidence="3 7" id="KW-0805">Transcription regulation</keyword>
<comment type="subunit">
    <text evidence="7">Component of the Mediator complex.</text>
</comment>
<name>A0ABQ5AZX8_9ASTR</name>
<protein>
    <recommendedName>
        <fullName evidence="7">Mediator of RNA polymerase II transcription subunit 14</fullName>
    </recommendedName>
    <alternativeName>
        <fullName evidence="7">Mediator complex subunit 14</fullName>
    </alternativeName>
</protein>
<evidence type="ECO:0000259" key="8">
    <source>
        <dbReference type="Pfam" id="PF08638"/>
    </source>
</evidence>
<sequence length="279" mass="31962">MCPLSDFIPNRAIYNAGLNLNAKSLIRFVMVNGDGQVNGLTGLMLFFAIDPPNIDNDRKGKVVWEMVGCIPRHFFMMWLAVHIRLKTHDTMGVWEKKDDMVCAFCKSVPDSHNHLFLSVIILKSQQFASTLSSHDTCFTQVMFFMHEGLQQARARIYDVPSAIEILLTGMYERLPKRVQGVATLGYQGYHTMWRILHLEVLVGETSGPVKLEEMRRFVLVDDLERRMAASDTPFTTLYIILHEFCVPLIIDTVIRQIQALRIGRWKDVIRFELISDGQG</sequence>
<keyword evidence="5 7" id="KW-0804">Transcription</keyword>
<evidence type="ECO:0000256" key="5">
    <source>
        <dbReference type="ARBA" id="ARBA00023163"/>
    </source>
</evidence>
<dbReference type="InterPro" id="IPR013947">
    <property type="entry name" value="Mediator_Med14"/>
</dbReference>
<dbReference type="EMBL" id="BQNB010012692">
    <property type="protein sequence ID" value="GJT06721.1"/>
    <property type="molecule type" value="Genomic_DNA"/>
</dbReference>
<comment type="similarity">
    <text evidence="2 7">Belongs to the Mediator complex subunit 14 family.</text>
</comment>
<dbReference type="InterPro" id="IPR055122">
    <property type="entry name" value="Med14_N"/>
</dbReference>
<keyword evidence="11" id="KW-1185">Reference proteome</keyword>
<evidence type="ECO:0000256" key="3">
    <source>
        <dbReference type="ARBA" id="ARBA00023015"/>
    </source>
</evidence>
<organism evidence="10 11">
    <name type="scientific">Tanacetum coccineum</name>
    <dbReference type="NCBI Taxonomy" id="301880"/>
    <lineage>
        <taxon>Eukaryota</taxon>
        <taxon>Viridiplantae</taxon>
        <taxon>Streptophyta</taxon>
        <taxon>Embryophyta</taxon>
        <taxon>Tracheophyta</taxon>
        <taxon>Spermatophyta</taxon>
        <taxon>Magnoliopsida</taxon>
        <taxon>eudicotyledons</taxon>
        <taxon>Gunneridae</taxon>
        <taxon>Pentapetalae</taxon>
        <taxon>asterids</taxon>
        <taxon>campanulids</taxon>
        <taxon>Asterales</taxon>
        <taxon>Asteraceae</taxon>
        <taxon>Asteroideae</taxon>
        <taxon>Anthemideae</taxon>
        <taxon>Anthemidinae</taxon>
        <taxon>Tanacetum</taxon>
    </lineage>
</organism>
<evidence type="ECO:0000256" key="1">
    <source>
        <dbReference type="ARBA" id="ARBA00004123"/>
    </source>
</evidence>
<dbReference type="InterPro" id="IPR026960">
    <property type="entry name" value="RVT-Znf"/>
</dbReference>
<keyword evidence="6 7" id="KW-0539">Nucleus</keyword>
<dbReference type="Proteomes" id="UP001151760">
    <property type="component" value="Unassembled WGS sequence"/>
</dbReference>
<proteinExistence type="inferred from homology"/>
<feature type="domain" description="Reverse transcriptase zinc-binding" evidence="9">
    <location>
        <begin position="57"/>
        <end position="118"/>
    </location>
</feature>
<evidence type="ECO:0000256" key="4">
    <source>
        <dbReference type="ARBA" id="ARBA00023159"/>
    </source>
</evidence>
<dbReference type="Pfam" id="PF08638">
    <property type="entry name" value="Med14"/>
    <property type="match status" value="1"/>
</dbReference>
<comment type="caution">
    <text evidence="10">The sequence shown here is derived from an EMBL/GenBank/DDBJ whole genome shotgun (WGS) entry which is preliminary data.</text>
</comment>
<accession>A0ABQ5AZX8</accession>
<dbReference type="Pfam" id="PF13966">
    <property type="entry name" value="zf-RVT"/>
    <property type="match status" value="1"/>
</dbReference>
<reference evidence="10" key="2">
    <citation type="submission" date="2022-01" db="EMBL/GenBank/DDBJ databases">
        <authorList>
            <person name="Yamashiro T."/>
            <person name="Shiraishi A."/>
            <person name="Satake H."/>
            <person name="Nakayama K."/>
        </authorList>
    </citation>
    <scope>NUCLEOTIDE SEQUENCE</scope>
</reference>
<evidence type="ECO:0000313" key="10">
    <source>
        <dbReference type="EMBL" id="GJT06721.1"/>
    </source>
</evidence>
<evidence type="ECO:0000313" key="11">
    <source>
        <dbReference type="Proteomes" id="UP001151760"/>
    </source>
</evidence>